<evidence type="ECO:0000313" key="3">
    <source>
        <dbReference type="Proteomes" id="UP000467379"/>
    </source>
</evidence>
<dbReference type="Proteomes" id="UP000467379">
    <property type="component" value="Chromosome"/>
</dbReference>
<dbReference type="EMBL" id="AP022606">
    <property type="protein sequence ID" value="BBZ14051.1"/>
    <property type="molecule type" value="Genomic_DNA"/>
</dbReference>
<evidence type="ECO:0000256" key="1">
    <source>
        <dbReference type="SAM" id="MobiDB-lite"/>
    </source>
</evidence>
<accession>A0ABN6B8N7</accession>
<organism evidence="2 3">
    <name type="scientific">Mycobacterium branderi</name>
    <dbReference type="NCBI Taxonomy" id="43348"/>
    <lineage>
        <taxon>Bacteria</taxon>
        <taxon>Bacillati</taxon>
        <taxon>Actinomycetota</taxon>
        <taxon>Actinomycetes</taxon>
        <taxon>Mycobacteriales</taxon>
        <taxon>Mycobacteriaceae</taxon>
        <taxon>Mycobacterium</taxon>
    </lineage>
</organism>
<sequence length="175" mass="18051">MVKAVSGDTIELTQRDRTAARVDFTPTTTITELGPAQLADVTPGSCVDVEPTAQAAQSVTISPSEGGNCPPPPPGEPATGMSGTVKTVTGNTIGVDSTDAAGKTTHTDVNVTDSTTYQKHAVTDAQAIQNGKCLAAQGTRDGGVLHADSIDLEPCPAMGGPHHHFHIPRLPHHHH</sequence>
<name>A0ABN6B8N7_9MYCO</name>
<proteinExistence type="predicted"/>
<reference evidence="2 3" key="1">
    <citation type="journal article" date="2019" name="Emerg. Microbes Infect.">
        <title>Comprehensive subspecies identification of 175 nontuberculous mycobacteria species based on 7547 genomic profiles.</title>
        <authorList>
            <person name="Matsumoto Y."/>
            <person name="Kinjo T."/>
            <person name="Motooka D."/>
            <person name="Nabeya D."/>
            <person name="Jung N."/>
            <person name="Uechi K."/>
            <person name="Horii T."/>
            <person name="Iida T."/>
            <person name="Fujita J."/>
            <person name="Nakamura S."/>
        </authorList>
    </citation>
    <scope>NUCLEOTIDE SEQUENCE [LARGE SCALE GENOMIC DNA]</scope>
    <source>
        <strain evidence="2 3">JCM 12687</strain>
    </source>
</reference>
<feature type="region of interest" description="Disordered" evidence="1">
    <location>
        <begin position="58"/>
        <end position="80"/>
    </location>
</feature>
<keyword evidence="3" id="KW-1185">Reference proteome</keyword>
<evidence type="ECO:0008006" key="4">
    <source>
        <dbReference type="Google" id="ProtNLM"/>
    </source>
</evidence>
<protein>
    <recommendedName>
        <fullName evidence="4">DUF5666 domain-containing protein</fullName>
    </recommendedName>
</protein>
<evidence type="ECO:0000313" key="2">
    <source>
        <dbReference type="EMBL" id="BBZ14051.1"/>
    </source>
</evidence>
<gene>
    <name evidence="2" type="ORF">MBRA_42460</name>
</gene>